<evidence type="ECO:0000256" key="6">
    <source>
        <dbReference type="ARBA" id="ARBA00022884"/>
    </source>
</evidence>
<dbReference type="GO" id="GO:0005829">
    <property type="term" value="C:cytosol"/>
    <property type="evidence" value="ECO:0007669"/>
    <property type="project" value="TreeGrafter"/>
</dbReference>
<keyword evidence="4 8" id="KW-0808">Transferase</keyword>
<dbReference type="InterPro" id="IPR029063">
    <property type="entry name" value="SAM-dependent_MTases_sf"/>
</dbReference>
<evidence type="ECO:0000259" key="7">
    <source>
        <dbReference type="SMART" id="SM00650"/>
    </source>
</evidence>
<dbReference type="FunFam" id="3.40.50.150:FF:000023">
    <property type="entry name" value="Ribosomal RNA small subunit methyltransferase A"/>
    <property type="match status" value="1"/>
</dbReference>
<dbReference type="PANTHER" id="PTHR11727">
    <property type="entry name" value="DIMETHYLADENOSINE TRANSFERASE"/>
    <property type="match status" value="1"/>
</dbReference>
<organism evidence="8">
    <name type="scientific">hydrothermal vent metagenome</name>
    <dbReference type="NCBI Taxonomy" id="652676"/>
    <lineage>
        <taxon>unclassified sequences</taxon>
        <taxon>metagenomes</taxon>
        <taxon>ecological metagenomes</taxon>
    </lineage>
</organism>
<reference evidence="8" key="1">
    <citation type="submission" date="2018-06" db="EMBL/GenBank/DDBJ databases">
        <authorList>
            <person name="Zhirakovskaya E."/>
        </authorList>
    </citation>
    <scope>NUCLEOTIDE SEQUENCE</scope>
</reference>
<dbReference type="InterPro" id="IPR020596">
    <property type="entry name" value="rRNA_Ade_Mease_Trfase_CS"/>
</dbReference>
<sequence>MKNQHRARKRFGQNFLHDEHVIDNIVAAVNPKKSDSIVEIGPGLGALTEPLLRHCEHLDAIELDRDIIPKLAARCANTGRLDIHSIDVLQFDFTRIKTKENGKLRIVGNLPYNITTPLLFHLLAQPVNIQDMHFMVQKEVAQRITAAAGENNYGRLSVMIQHACTSELLIHVGPEAFDPSPKVDSAVIRLTPHASQPWPVEDDKLFAMIVRTAFSQRRKTIRNTLKKVASIEELEEAYIDSGARPETISIKQYAALSNLLSISSAKHL</sequence>
<dbReference type="PROSITE" id="PS01131">
    <property type="entry name" value="RRNA_A_DIMETH"/>
    <property type="match status" value="1"/>
</dbReference>
<protein>
    <submittedName>
        <fullName evidence="8">SSU rRNA (Adenine(1518)-N(6)/adenine(1519)-N(6))-dimethyltransferase</fullName>
        <ecNumber evidence="8">2.1.1.182</ecNumber>
    </submittedName>
</protein>
<dbReference type="AlphaFoldDB" id="A0A3B0ZG17"/>
<keyword evidence="1" id="KW-0963">Cytoplasm</keyword>
<dbReference type="GO" id="GO:0003723">
    <property type="term" value="F:RNA binding"/>
    <property type="evidence" value="ECO:0007669"/>
    <property type="project" value="UniProtKB-KW"/>
</dbReference>
<gene>
    <name evidence="8" type="ORF">MNBD_GAMMA16-1754</name>
</gene>
<evidence type="ECO:0000256" key="4">
    <source>
        <dbReference type="ARBA" id="ARBA00022679"/>
    </source>
</evidence>
<keyword evidence="5" id="KW-0949">S-adenosyl-L-methionine</keyword>
<dbReference type="CDD" id="cd02440">
    <property type="entry name" value="AdoMet_MTases"/>
    <property type="match status" value="1"/>
</dbReference>
<feature type="domain" description="Ribosomal RNA adenine methylase transferase N-terminal" evidence="7">
    <location>
        <begin position="21"/>
        <end position="194"/>
    </location>
</feature>
<keyword evidence="3 8" id="KW-0489">Methyltransferase</keyword>
<name>A0A3B0ZG17_9ZZZZ</name>
<dbReference type="GO" id="GO:0052908">
    <property type="term" value="F:16S rRNA (adenine(1518)-N(6)/adenine(1519)-N(6))-dimethyltransferase activity"/>
    <property type="evidence" value="ECO:0007669"/>
    <property type="project" value="UniProtKB-EC"/>
</dbReference>
<dbReference type="FunFam" id="1.10.8.100:FF:000001">
    <property type="entry name" value="Ribosomal RNA small subunit methyltransferase A"/>
    <property type="match status" value="1"/>
</dbReference>
<proteinExistence type="inferred from homology"/>
<dbReference type="InterPro" id="IPR020598">
    <property type="entry name" value="rRNA_Ade_methylase_Trfase_N"/>
</dbReference>
<evidence type="ECO:0000313" key="8">
    <source>
        <dbReference type="EMBL" id="VAW86372.1"/>
    </source>
</evidence>
<accession>A0A3B0ZG17</accession>
<dbReference type="InterPro" id="IPR001737">
    <property type="entry name" value="KsgA/Erm"/>
</dbReference>
<dbReference type="InterPro" id="IPR023165">
    <property type="entry name" value="rRNA_Ade_diMease-like_C"/>
</dbReference>
<dbReference type="Gene3D" id="3.40.50.150">
    <property type="entry name" value="Vaccinia Virus protein VP39"/>
    <property type="match status" value="1"/>
</dbReference>
<dbReference type="SUPFAM" id="SSF53335">
    <property type="entry name" value="S-adenosyl-L-methionine-dependent methyltransferases"/>
    <property type="match status" value="1"/>
</dbReference>
<dbReference type="NCBIfam" id="TIGR00755">
    <property type="entry name" value="ksgA"/>
    <property type="match status" value="1"/>
</dbReference>
<dbReference type="SMART" id="SM00650">
    <property type="entry name" value="rADc"/>
    <property type="match status" value="1"/>
</dbReference>
<evidence type="ECO:0000256" key="2">
    <source>
        <dbReference type="ARBA" id="ARBA00022552"/>
    </source>
</evidence>
<dbReference type="PROSITE" id="PS51689">
    <property type="entry name" value="SAM_RNA_A_N6_MT"/>
    <property type="match status" value="1"/>
</dbReference>
<keyword evidence="2" id="KW-0698">rRNA processing</keyword>
<keyword evidence="6" id="KW-0694">RNA-binding</keyword>
<dbReference type="PANTHER" id="PTHR11727:SF7">
    <property type="entry name" value="DIMETHYLADENOSINE TRANSFERASE-RELATED"/>
    <property type="match status" value="1"/>
</dbReference>
<dbReference type="Gene3D" id="1.10.8.100">
    <property type="entry name" value="Ribosomal RNA adenine dimethylase-like, domain 2"/>
    <property type="match status" value="1"/>
</dbReference>
<dbReference type="EMBL" id="UOFO01000093">
    <property type="protein sequence ID" value="VAW86372.1"/>
    <property type="molecule type" value="Genomic_DNA"/>
</dbReference>
<evidence type="ECO:0000256" key="1">
    <source>
        <dbReference type="ARBA" id="ARBA00022490"/>
    </source>
</evidence>
<dbReference type="HAMAP" id="MF_00607">
    <property type="entry name" value="16SrRNA_methyltr_A"/>
    <property type="match status" value="1"/>
</dbReference>
<dbReference type="EC" id="2.1.1.182" evidence="8"/>
<dbReference type="Pfam" id="PF00398">
    <property type="entry name" value="RrnaAD"/>
    <property type="match status" value="1"/>
</dbReference>
<evidence type="ECO:0000256" key="5">
    <source>
        <dbReference type="ARBA" id="ARBA00022691"/>
    </source>
</evidence>
<dbReference type="InterPro" id="IPR011530">
    <property type="entry name" value="rRNA_adenine_dimethylase"/>
</dbReference>
<evidence type="ECO:0000256" key="3">
    <source>
        <dbReference type="ARBA" id="ARBA00022603"/>
    </source>
</evidence>